<evidence type="ECO:0000256" key="2">
    <source>
        <dbReference type="SAM" id="MobiDB-lite"/>
    </source>
</evidence>
<evidence type="ECO:0000313" key="4">
    <source>
        <dbReference type="EMBL" id="AUN33526.1"/>
    </source>
</evidence>
<dbReference type="SUPFAM" id="SSF56935">
    <property type="entry name" value="Porins"/>
    <property type="match status" value="1"/>
</dbReference>
<proteinExistence type="predicted"/>
<dbReference type="InterPro" id="IPR033900">
    <property type="entry name" value="Gram_neg_porin_domain"/>
</dbReference>
<evidence type="ECO:0000313" key="5">
    <source>
        <dbReference type="Proteomes" id="UP000234752"/>
    </source>
</evidence>
<organism evidence="4 5">
    <name type="scientific">Niveispirillum cyanobacteriorum</name>
    <dbReference type="NCBI Taxonomy" id="1612173"/>
    <lineage>
        <taxon>Bacteria</taxon>
        <taxon>Pseudomonadati</taxon>
        <taxon>Pseudomonadota</taxon>
        <taxon>Alphaproteobacteria</taxon>
        <taxon>Rhodospirillales</taxon>
        <taxon>Azospirillaceae</taxon>
        <taxon>Niveispirillum</taxon>
    </lineage>
</organism>
<dbReference type="Gene3D" id="2.40.160.10">
    <property type="entry name" value="Porin"/>
    <property type="match status" value="1"/>
</dbReference>
<keyword evidence="1" id="KW-0175">Coiled coil</keyword>
<reference evidence="4 5" key="1">
    <citation type="submission" date="2017-12" db="EMBL/GenBank/DDBJ databases">
        <title>Genomes of bacteria within cyanobacterial aggregates.</title>
        <authorList>
            <person name="Cai H."/>
        </authorList>
    </citation>
    <scope>NUCLEOTIDE SEQUENCE [LARGE SCALE GENOMIC DNA]</scope>
    <source>
        <strain evidence="4 5">TH16</strain>
        <plasmid evidence="4 5">unnamed1</plasmid>
    </source>
</reference>
<keyword evidence="4" id="KW-0614">Plasmid</keyword>
<dbReference type="AlphaFoldDB" id="A0A2K9NLM7"/>
<sequence>MKPRPEPAPSGDRRKGPYAPQNPATRTRSMKGKPMSSFRSKTAALLLTGAALSALSLPAAAQSASEVEALRAQVQSLLARIEKLEKAPSTPAGPPASKDAPLVVADAYKAPQVVQSGNGKVKLTLSGQIGRAVIVADDGFDSDAIHGDNATASSRLRLSSQAKLDDNWTAGTDIELETSSASTRNTGFGTDSGTFSVNERKVEFWVQHKEFGRLWVGQGDTATNQTSEVDLSGTSTLISHSDIGATFGGIAFRNKATRAAGVTVNNAFNNFDGLHREDRVRYDTPTFGGGFQLSTSFTEGGATDGAVRYNAKIGDTEVAAAIAYADNDSRTGFDTQTNGSISVKFANGFNVTAAAGTRDLGPRDSDFWYGKVGYIAKLTSIGNSAFVVDYFTQDDFAVAGADAKAWSVGYVQTVDAFASDFYISFRNHSYDTRTADFKDVYGVITGARVRF</sequence>
<dbReference type="Proteomes" id="UP000234752">
    <property type="component" value="Plasmid unnamed1"/>
</dbReference>
<geneLocation type="plasmid" evidence="4 5">
    <name>unnamed1</name>
</geneLocation>
<protein>
    <recommendedName>
        <fullName evidence="3">Porin domain-containing protein</fullName>
    </recommendedName>
</protein>
<name>A0A2K9NLM7_9PROT</name>
<dbReference type="InterPro" id="IPR023614">
    <property type="entry name" value="Porin_dom_sf"/>
</dbReference>
<gene>
    <name evidence="4" type="ORF">C0V82_24595</name>
</gene>
<evidence type="ECO:0000256" key="1">
    <source>
        <dbReference type="SAM" id="Coils"/>
    </source>
</evidence>
<feature type="domain" description="Porin" evidence="3">
    <location>
        <begin position="50"/>
        <end position="414"/>
    </location>
</feature>
<dbReference type="KEGG" id="ncb:C0V82_24595"/>
<feature type="region of interest" description="Disordered" evidence="2">
    <location>
        <begin position="1"/>
        <end position="38"/>
    </location>
</feature>
<evidence type="ECO:0000259" key="3">
    <source>
        <dbReference type="Pfam" id="PF13609"/>
    </source>
</evidence>
<feature type="coiled-coil region" evidence="1">
    <location>
        <begin position="60"/>
        <end position="87"/>
    </location>
</feature>
<dbReference type="EMBL" id="CP025613">
    <property type="protein sequence ID" value="AUN33526.1"/>
    <property type="molecule type" value="Genomic_DNA"/>
</dbReference>
<keyword evidence="5" id="KW-1185">Reference proteome</keyword>
<accession>A0A2K9NLM7</accession>
<dbReference type="Pfam" id="PF13609">
    <property type="entry name" value="Porin_4"/>
    <property type="match status" value="1"/>
</dbReference>